<keyword evidence="3" id="KW-1185">Reference proteome</keyword>
<sequence length="70" mass="7808">MSLRQVINLGTENQPFAVTSRAKLINLISLFTFGISLLYTINYVFIIQNSLVAAINAAFTISYLITLIVR</sequence>
<dbReference type="EMBL" id="BSSU01000002">
    <property type="protein sequence ID" value="GLX81008.1"/>
    <property type="molecule type" value="Genomic_DNA"/>
</dbReference>
<feature type="transmembrane region" description="Helical" evidence="1">
    <location>
        <begin position="24"/>
        <end position="45"/>
    </location>
</feature>
<evidence type="ECO:0000256" key="1">
    <source>
        <dbReference type="SAM" id="Phobius"/>
    </source>
</evidence>
<comment type="caution">
    <text evidence="2">The sequence shown here is derived from an EMBL/GenBank/DDBJ whole genome shotgun (WGS) entry which is preliminary data.</text>
</comment>
<protein>
    <submittedName>
        <fullName evidence="2">Uncharacterized protein</fullName>
    </submittedName>
</protein>
<accession>A0ABQ6GYJ3</accession>
<name>A0ABQ6GYJ3_9GAMM</name>
<keyword evidence="1" id="KW-1133">Transmembrane helix</keyword>
<dbReference type="RefSeq" id="WP_284206331.1">
    <property type="nucleotide sequence ID" value="NZ_BSSU01000002.1"/>
</dbReference>
<feature type="transmembrane region" description="Helical" evidence="1">
    <location>
        <begin position="51"/>
        <end position="69"/>
    </location>
</feature>
<reference evidence="2 3" key="1">
    <citation type="submission" date="2023-03" db="EMBL/GenBank/DDBJ databases">
        <title>Draft genome sequence of Thalassotalea eurytherma JCM 18482T.</title>
        <authorList>
            <person name="Sawabe T."/>
        </authorList>
    </citation>
    <scope>NUCLEOTIDE SEQUENCE [LARGE SCALE GENOMIC DNA]</scope>
    <source>
        <strain evidence="2 3">JCM 18482</strain>
    </source>
</reference>
<dbReference type="Proteomes" id="UP001157133">
    <property type="component" value="Unassembled WGS sequence"/>
</dbReference>
<gene>
    <name evidence="2" type="ORF">theurythT_04600</name>
</gene>
<evidence type="ECO:0000313" key="2">
    <source>
        <dbReference type="EMBL" id="GLX81008.1"/>
    </source>
</evidence>
<keyword evidence="1" id="KW-0472">Membrane</keyword>
<evidence type="ECO:0000313" key="3">
    <source>
        <dbReference type="Proteomes" id="UP001157133"/>
    </source>
</evidence>
<keyword evidence="1" id="KW-0812">Transmembrane</keyword>
<proteinExistence type="predicted"/>
<organism evidence="2 3">
    <name type="scientific">Thalassotalea eurytherma</name>
    <dbReference type="NCBI Taxonomy" id="1144278"/>
    <lineage>
        <taxon>Bacteria</taxon>
        <taxon>Pseudomonadati</taxon>
        <taxon>Pseudomonadota</taxon>
        <taxon>Gammaproteobacteria</taxon>
        <taxon>Alteromonadales</taxon>
        <taxon>Colwelliaceae</taxon>
        <taxon>Thalassotalea</taxon>
    </lineage>
</organism>